<dbReference type="Proteomes" id="UP001226160">
    <property type="component" value="Unassembled WGS sequence"/>
</dbReference>
<proteinExistence type="predicted"/>
<sequence>MNSNSSPHSRPARRPQRRPRTAGSAHDAELQSSARRSRGVTRRDATRSQRRKKTSASSTALPAAAQLTMGQRIRKVGLTLAIPHAVIIMSIIVVAVATLLMTSSSIAVLPTVIATAWLVFHAAPVAGEDVVIAAVPLLPALLTIALSARQVHASVRKRFSIIDLLMVFAWSLSTPLLLTVIALLMLADAQTVYPVAVPPIGPVLVSVLLVHLMAFVVGLGPKAWRALARRYRVPLSIIDGVGVGVKTLAALSAAAAVVGVILLVIGWERQAEIMAAYPQAGTAAKLALVLLSLAYIPNAVIGVGGVLLGSEYQFGAASVSLFETHLVPLPPFPVLGVVPASSASWAWIGLFIPVAVIVAVMLRMRPSPVMTLSAGLATWVIVAIAVLLTGGEVGAYSDTGLPVLWTASLALIWVGGIALAVTLMLLVFQRRQARGESEEDPADYAEQELDMLADDAVPAEHAQGEGAEKTPDAEYDYAEDAEDSEYSEYTADFAANDSENDGDSMDKTDAADNTNVTEDSGEADDVDDADDADELGETAAASEDAKNENNRQNDEAKRTE</sequence>
<feature type="compositionally biased region" description="Acidic residues" evidence="1">
    <location>
        <begin position="519"/>
        <end position="536"/>
    </location>
</feature>
<feature type="region of interest" description="Disordered" evidence="1">
    <location>
        <begin position="1"/>
        <end position="61"/>
    </location>
</feature>
<dbReference type="InterPro" id="IPR045931">
    <property type="entry name" value="DUF6350"/>
</dbReference>
<evidence type="ECO:0000313" key="5">
    <source>
        <dbReference type="Proteomes" id="UP001226160"/>
    </source>
</evidence>
<evidence type="ECO:0000313" key="6">
    <source>
        <dbReference type="Proteomes" id="UP001243856"/>
    </source>
</evidence>
<feature type="transmembrane region" description="Helical" evidence="2">
    <location>
        <begin position="344"/>
        <end position="362"/>
    </location>
</feature>
<feature type="compositionally biased region" description="Basic and acidic residues" evidence="1">
    <location>
        <begin position="462"/>
        <end position="472"/>
    </location>
</feature>
<feature type="region of interest" description="Disordered" evidence="1">
    <location>
        <begin position="460"/>
        <end position="560"/>
    </location>
</feature>
<protein>
    <submittedName>
        <fullName evidence="4">DUF6350 family protein</fullName>
    </submittedName>
</protein>
<feature type="transmembrane region" description="Helical" evidence="2">
    <location>
        <begin position="369"/>
        <end position="391"/>
    </location>
</feature>
<evidence type="ECO:0000256" key="2">
    <source>
        <dbReference type="SAM" id="Phobius"/>
    </source>
</evidence>
<feature type="transmembrane region" description="Helical" evidence="2">
    <location>
        <begin position="199"/>
        <end position="220"/>
    </location>
</feature>
<comment type="caution">
    <text evidence="4">The sequence shown here is derived from an EMBL/GenBank/DDBJ whole genome shotgun (WGS) entry which is preliminary data.</text>
</comment>
<organism evidence="4 5">
    <name type="scientific">Corynebacterium propinquum</name>
    <dbReference type="NCBI Taxonomy" id="43769"/>
    <lineage>
        <taxon>Bacteria</taxon>
        <taxon>Bacillati</taxon>
        <taxon>Actinomycetota</taxon>
        <taxon>Actinomycetes</taxon>
        <taxon>Mycobacteriales</taxon>
        <taxon>Corynebacteriaceae</taxon>
        <taxon>Corynebacterium</taxon>
    </lineage>
</organism>
<keyword evidence="6" id="KW-1185">Reference proteome</keyword>
<keyword evidence="2" id="KW-1133">Transmembrane helix</keyword>
<dbReference type="AlphaFoldDB" id="A0AAP4BVK4"/>
<dbReference type="EMBL" id="JASNVP010000008">
    <property type="protein sequence ID" value="MDK4326643.1"/>
    <property type="molecule type" value="Genomic_DNA"/>
</dbReference>
<feature type="transmembrane region" description="Helical" evidence="2">
    <location>
        <begin position="241"/>
        <end position="267"/>
    </location>
</feature>
<keyword evidence="2" id="KW-0812">Transmembrane</keyword>
<feature type="compositionally biased region" description="Basic residues" evidence="1">
    <location>
        <begin position="10"/>
        <end position="20"/>
    </location>
</feature>
<reference evidence="4 6" key="1">
    <citation type="submission" date="2023-05" db="EMBL/GenBank/DDBJ databases">
        <title>Metabolic capabilities are highly conserved among human nasal-associated Corynebacterium species in pangenomic analyses.</title>
        <authorList>
            <person name="Tran T.H."/>
            <person name="Roberts A.Q."/>
            <person name="Escapa I.F."/>
            <person name="Gao W."/>
            <person name="Conlan S."/>
            <person name="Kong H."/>
            <person name="Segre J.A."/>
            <person name="Kelly M.S."/>
            <person name="Lemon K.P."/>
        </authorList>
    </citation>
    <scope>NUCLEOTIDE SEQUENCE</scope>
    <source>
        <strain evidence="4">KPL2654</strain>
        <strain evidence="3 6">KPL2811</strain>
    </source>
</reference>
<dbReference type="Pfam" id="PF19877">
    <property type="entry name" value="DUF6350"/>
    <property type="match status" value="1"/>
</dbReference>
<dbReference type="Proteomes" id="UP001243856">
    <property type="component" value="Unassembled WGS sequence"/>
</dbReference>
<feature type="transmembrane region" description="Helical" evidence="2">
    <location>
        <begin position="130"/>
        <end position="148"/>
    </location>
</feature>
<keyword evidence="2" id="KW-0472">Membrane</keyword>
<dbReference type="RefSeq" id="WP_126844407.1">
    <property type="nucleotide sequence ID" value="NZ_CP100361.1"/>
</dbReference>
<evidence type="ECO:0000313" key="3">
    <source>
        <dbReference type="EMBL" id="MDK4300662.1"/>
    </source>
</evidence>
<feature type="transmembrane region" description="Helical" evidence="2">
    <location>
        <begin position="403"/>
        <end position="428"/>
    </location>
</feature>
<feature type="transmembrane region" description="Helical" evidence="2">
    <location>
        <begin position="106"/>
        <end position="124"/>
    </location>
</feature>
<feature type="compositionally biased region" description="Basic and acidic residues" evidence="1">
    <location>
        <begin position="543"/>
        <end position="560"/>
    </location>
</feature>
<evidence type="ECO:0000256" key="1">
    <source>
        <dbReference type="SAM" id="MobiDB-lite"/>
    </source>
</evidence>
<evidence type="ECO:0000313" key="4">
    <source>
        <dbReference type="EMBL" id="MDK4326643.1"/>
    </source>
</evidence>
<feature type="transmembrane region" description="Helical" evidence="2">
    <location>
        <begin position="76"/>
        <end position="99"/>
    </location>
</feature>
<feature type="transmembrane region" description="Helical" evidence="2">
    <location>
        <begin position="160"/>
        <end position="187"/>
    </location>
</feature>
<dbReference type="EMBL" id="JASNVK010000007">
    <property type="protein sequence ID" value="MDK4300662.1"/>
    <property type="molecule type" value="Genomic_DNA"/>
</dbReference>
<gene>
    <name evidence="3" type="ORF">QPX45_05275</name>
    <name evidence="4" type="ORF">QPX54_09030</name>
</gene>
<accession>A0AAP4BVK4</accession>
<name>A0AAP4BVK4_9CORY</name>
<feature type="compositionally biased region" description="Acidic residues" evidence="1">
    <location>
        <begin position="473"/>
        <end position="486"/>
    </location>
</feature>
<feature type="transmembrane region" description="Helical" evidence="2">
    <location>
        <begin position="287"/>
        <end position="308"/>
    </location>
</feature>